<accession>A0A077FGB5</accession>
<protein>
    <submittedName>
        <fullName evidence="2">Uncharacterized protein</fullName>
    </submittedName>
</protein>
<sequence>MFMNLENVRYYIALICVVFGPSILYTGLITWPIRVVYDFEGRQLQVLYAVTYIVIVVLGFIFYRKRLRGVI</sequence>
<organism evidence="2 3">
    <name type="scientific">Pseudomonas alkylphenolica</name>
    <dbReference type="NCBI Taxonomy" id="237609"/>
    <lineage>
        <taxon>Bacteria</taxon>
        <taxon>Pseudomonadati</taxon>
        <taxon>Pseudomonadota</taxon>
        <taxon>Gammaproteobacteria</taxon>
        <taxon>Pseudomonadales</taxon>
        <taxon>Pseudomonadaceae</taxon>
        <taxon>Pseudomonas</taxon>
    </lineage>
</organism>
<dbReference type="AlphaFoldDB" id="A0A077FGB5"/>
<evidence type="ECO:0000313" key="2">
    <source>
        <dbReference type="EMBL" id="AIL64253.1"/>
    </source>
</evidence>
<keyword evidence="1" id="KW-0812">Transmembrane</keyword>
<dbReference type="HOGENOM" id="CLU_2736924_0_0_6"/>
<feature type="transmembrane region" description="Helical" evidence="1">
    <location>
        <begin position="45"/>
        <end position="63"/>
    </location>
</feature>
<keyword evidence="1" id="KW-0472">Membrane</keyword>
<dbReference type="EMBL" id="CP009048">
    <property type="protein sequence ID" value="AIL64253.1"/>
    <property type="molecule type" value="Genomic_DNA"/>
</dbReference>
<evidence type="ECO:0000313" key="3">
    <source>
        <dbReference type="Proteomes" id="UP000028931"/>
    </source>
</evidence>
<feature type="transmembrane region" description="Helical" evidence="1">
    <location>
        <begin position="12"/>
        <end position="33"/>
    </location>
</feature>
<dbReference type="Proteomes" id="UP000028931">
    <property type="component" value="Chromosome"/>
</dbReference>
<name>A0A077FGB5_9PSED</name>
<proteinExistence type="predicted"/>
<reference evidence="2 3" key="1">
    <citation type="submission" date="2014-07" db="EMBL/GenBank/DDBJ databases">
        <authorList>
            <person name="Lee K."/>
            <person name="Lim J.Y."/>
            <person name="Hwang I."/>
        </authorList>
    </citation>
    <scope>NUCLEOTIDE SEQUENCE [LARGE SCALE GENOMIC DNA]</scope>
    <source>
        <strain evidence="2 3">KL28</strain>
    </source>
</reference>
<keyword evidence="1" id="KW-1133">Transmembrane helix</keyword>
<gene>
    <name evidence="2" type="ORF">PSAKL28_51130</name>
</gene>
<evidence type="ECO:0000256" key="1">
    <source>
        <dbReference type="SAM" id="Phobius"/>
    </source>
</evidence>
<dbReference type="KEGG" id="palk:PSAKL28_51130"/>